<dbReference type="Proteomes" id="UP000504607">
    <property type="component" value="Chromosome 9"/>
</dbReference>
<dbReference type="OrthoDB" id="603213at2759"/>
<sequence length="122" mass="12829">MAATLNIFLAILLSITNGAYGASCGVSDIAVSQARTGSLVEGQPEYEVTVSNKCNCAQSNVFVNCFGLNSVEPVDPQAIKPVDANRCIINEGKPIAGGAQIKFTYAWKTPQDFPVVSSQALC</sequence>
<proteinExistence type="predicted"/>
<evidence type="ECO:0000256" key="2">
    <source>
        <dbReference type="SAM" id="SignalP"/>
    </source>
</evidence>
<dbReference type="AlphaFoldDB" id="A0A8N4F0V7"/>
<feature type="signal peptide" evidence="2">
    <location>
        <begin position="1"/>
        <end position="21"/>
    </location>
</feature>
<evidence type="ECO:0000313" key="4">
    <source>
        <dbReference type="RefSeq" id="XP_029122582.1"/>
    </source>
</evidence>
<keyword evidence="1 2" id="KW-0732">Signal</keyword>
<dbReference type="InterPro" id="IPR040361">
    <property type="entry name" value="TPD1"/>
</dbReference>
<dbReference type="Pfam" id="PF24068">
    <property type="entry name" value="TPD1_C"/>
    <property type="match status" value="1"/>
</dbReference>
<dbReference type="PANTHER" id="PTHR33184:SF72">
    <property type="entry name" value="BETA-1,3-N-ACETYLGLUCOSAMINYLTRANSFERASE FAMILY PROTEIN"/>
    <property type="match status" value="1"/>
</dbReference>
<accession>A0A8N4F0V7</accession>
<feature type="chain" id="PRO_5035432921" evidence="2">
    <location>
        <begin position="22"/>
        <end position="122"/>
    </location>
</feature>
<dbReference type="GO" id="GO:0001709">
    <property type="term" value="P:cell fate determination"/>
    <property type="evidence" value="ECO:0007669"/>
    <property type="project" value="TreeGrafter"/>
</dbReference>
<evidence type="ECO:0000313" key="3">
    <source>
        <dbReference type="Proteomes" id="UP000504607"/>
    </source>
</evidence>
<dbReference type="PANTHER" id="PTHR33184">
    <property type="entry name" value="PROTEIN TAPETUM DETERMINANT 1-LIKE-RELATED"/>
    <property type="match status" value="1"/>
</dbReference>
<evidence type="ECO:0000256" key="1">
    <source>
        <dbReference type="ARBA" id="ARBA00022729"/>
    </source>
</evidence>
<organism evidence="3 4">
    <name type="scientific">Elaeis guineensis var. tenera</name>
    <name type="common">Oil palm</name>
    <dbReference type="NCBI Taxonomy" id="51953"/>
    <lineage>
        <taxon>Eukaryota</taxon>
        <taxon>Viridiplantae</taxon>
        <taxon>Streptophyta</taxon>
        <taxon>Embryophyta</taxon>
        <taxon>Tracheophyta</taxon>
        <taxon>Spermatophyta</taxon>
        <taxon>Magnoliopsida</taxon>
        <taxon>Liliopsida</taxon>
        <taxon>Arecaceae</taxon>
        <taxon>Arecoideae</taxon>
        <taxon>Cocoseae</taxon>
        <taxon>Elaeidinae</taxon>
        <taxon>Elaeis</taxon>
    </lineage>
</organism>
<reference evidence="4" key="1">
    <citation type="submission" date="2025-08" db="UniProtKB">
        <authorList>
            <consortium name="RefSeq"/>
        </authorList>
    </citation>
    <scope>IDENTIFICATION</scope>
</reference>
<name>A0A8N4F0V7_ELAGV</name>
<dbReference type="GeneID" id="105051122"/>
<dbReference type="KEGG" id="egu:105051122"/>
<dbReference type="RefSeq" id="XP_029122582.1">
    <property type="nucleotide sequence ID" value="XM_029266749.1"/>
</dbReference>
<protein>
    <submittedName>
        <fullName evidence="4">Protein TAPETUM DETERMINANT 1-like</fullName>
    </submittedName>
</protein>
<keyword evidence="3" id="KW-1185">Reference proteome</keyword>
<gene>
    <name evidence="4" type="primary">LOC105051122</name>
</gene>